<dbReference type="Gene3D" id="3.40.50.300">
    <property type="entry name" value="P-loop containing nucleotide triphosphate hydrolases"/>
    <property type="match status" value="1"/>
</dbReference>
<name>A0ABS9DY46_9PROT</name>
<accession>A0ABS9DY46</accession>
<reference evidence="1 2" key="1">
    <citation type="submission" date="2022-01" db="EMBL/GenBank/DDBJ databases">
        <authorList>
            <person name="Won M."/>
            <person name="Kim S.-J."/>
            <person name="Kwon S.-W."/>
        </authorList>
    </citation>
    <scope>NUCLEOTIDE SEQUENCE [LARGE SCALE GENOMIC DNA]</scope>
    <source>
        <strain evidence="1 2">KCTC 23505</strain>
    </source>
</reference>
<dbReference type="SUPFAM" id="SSF52540">
    <property type="entry name" value="P-loop containing nucleoside triphosphate hydrolases"/>
    <property type="match status" value="1"/>
</dbReference>
<dbReference type="EMBL" id="JAKGBZ010000009">
    <property type="protein sequence ID" value="MCF3946362.1"/>
    <property type="molecule type" value="Genomic_DNA"/>
</dbReference>
<organism evidence="1 2">
    <name type="scientific">Acidiphilium iwatense</name>
    <dbReference type="NCBI Taxonomy" id="768198"/>
    <lineage>
        <taxon>Bacteria</taxon>
        <taxon>Pseudomonadati</taxon>
        <taxon>Pseudomonadota</taxon>
        <taxon>Alphaproteobacteria</taxon>
        <taxon>Acetobacterales</taxon>
        <taxon>Acidocellaceae</taxon>
        <taxon>Acidiphilium</taxon>
    </lineage>
</organism>
<dbReference type="RefSeq" id="WP_235703597.1">
    <property type="nucleotide sequence ID" value="NZ_JAKGBZ010000009.1"/>
</dbReference>
<evidence type="ECO:0000313" key="1">
    <source>
        <dbReference type="EMBL" id="MCF3946362.1"/>
    </source>
</evidence>
<dbReference type="PIRSF" id="PIRSF029407">
    <property type="entry name" value="UCP029407"/>
    <property type="match status" value="1"/>
</dbReference>
<protein>
    <recommendedName>
        <fullName evidence="3">Sulfotransferase family protein</fullName>
    </recommendedName>
</protein>
<keyword evidence="2" id="KW-1185">Reference proteome</keyword>
<proteinExistence type="predicted"/>
<dbReference type="InterPro" id="IPR014556">
    <property type="entry name" value="UCP029407"/>
</dbReference>
<comment type="caution">
    <text evidence="1">The sequence shown here is derived from an EMBL/GenBank/DDBJ whole genome shotgun (WGS) entry which is preliminary data.</text>
</comment>
<evidence type="ECO:0000313" key="2">
    <source>
        <dbReference type="Proteomes" id="UP001521209"/>
    </source>
</evidence>
<dbReference type="Proteomes" id="UP001521209">
    <property type="component" value="Unassembled WGS sequence"/>
</dbReference>
<evidence type="ECO:0008006" key="3">
    <source>
        <dbReference type="Google" id="ProtNLM"/>
    </source>
</evidence>
<gene>
    <name evidence="1" type="ORF">L2A60_06645</name>
</gene>
<sequence>MSETLSARRQAILVLGMHRSGTSALTRVLGLCGAALPERLMDAAPEVNERGFWEPREIVALHEEALEAAGSVWHDIRPLPGPWFESAAAAAFRQRLAALLDEEFGTAALPVVKDPRLCRLLNLWLPVLGTLDIAPCVVIPVRNPLEVAASLRQREGFGAAKWLMLWLGHFLAAERESRGLPRCFVTYEQILTDWRSVVERIGAVLGIAWPRAPGAAAPEIEAFLSGALRHHARSDDALDDTVPVWIRDVYDWALAACRGAEPDGAALDRIGAEMAGTMAAFGPVIGELDGEIERKSAELRRWIDVAVERYALIEQLQTVAATRETARPTGTLQAMLHRLRGKS</sequence>
<dbReference type="InterPro" id="IPR027417">
    <property type="entry name" value="P-loop_NTPase"/>
</dbReference>